<dbReference type="InterPro" id="IPR019673">
    <property type="entry name" value="Spore_germination_GerPC"/>
</dbReference>
<dbReference type="RefSeq" id="WP_388038949.1">
    <property type="nucleotide sequence ID" value="NZ_JBHUEK010000020.1"/>
</dbReference>
<accession>A0ABW4MPP1</accession>
<evidence type="ECO:0000256" key="1">
    <source>
        <dbReference type="SAM" id="Coils"/>
    </source>
</evidence>
<protein>
    <submittedName>
        <fullName evidence="2">Spore germination protein GerPC</fullName>
    </submittedName>
</protein>
<dbReference type="Proteomes" id="UP001597227">
    <property type="component" value="Unassembled WGS sequence"/>
</dbReference>
<gene>
    <name evidence="2" type="primary">gerPC</name>
    <name evidence="2" type="ORF">ACFSFW_13135</name>
</gene>
<keyword evidence="3" id="KW-1185">Reference proteome</keyword>
<feature type="coiled-coil region" evidence="1">
    <location>
        <begin position="19"/>
        <end position="46"/>
    </location>
</feature>
<name>A0ABW4MPP1_9BACI</name>
<organism evidence="2 3">
    <name type="scientific">Fredinandcohnia salidurans</name>
    <dbReference type="NCBI Taxonomy" id="2595041"/>
    <lineage>
        <taxon>Bacteria</taxon>
        <taxon>Bacillati</taxon>
        <taxon>Bacillota</taxon>
        <taxon>Bacilli</taxon>
        <taxon>Bacillales</taxon>
        <taxon>Bacillaceae</taxon>
        <taxon>Fredinandcohnia</taxon>
    </lineage>
</organism>
<evidence type="ECO:0000313" key="2">
    <source>
        <dbReference type="EMBL" id="MFD1779601.1"/>
    </source>
</evidence>
<reference evidence="3" key="1">
    <citation type="journal article" date="2019" name="Int. J. Syst. Evol. Microbiol.">
        <title>The Global Catalogue of Microorganisms (GCM) 10K type strain sequencing project: providing services to taxonomists for standard genome sequencing and annotation.</title>
        <authorList>
            <consortium name="The Broad Institute Genomics Platform"/>
            <consortium name="The Broad Institute Genome Sequencing Center for Infectious Disease"/>
            <person name="Wu L."/>
            <person name="Ma J."/>
        </authorList>
    </citation>
    <scope>NUCLEOTIDE SEQUENCE [LARGE SCALE GENOMIC DNA]</scope>
    <source>
        <strain evidence="3">CCUG 15531</strain>
    </source>
</reference>
<keyword evidence="1" id="KW-0175">Coiled coil</keyword>
<sequence>MYTYPYDINSYIRSLHYYIEQQNQRIAQLEETLQLIQGELKEIKNKPTTHIEKIEYKFDQLKVETLEGTLNIGLNPMNGEQIEDFAVSQSKMNIPDVRHTHKDLIGEIENEIDEYLSNDCSIYIQSKLNQQGTSIPDEHVQFVVEDIRKQINERIIFYLEQKQAELQDPTRIHEVYSAIVDRIKIDIQNSITAYLNNLPDNLKEGQDT</sequence>
<dbReference type="Pfam" id="PF10737">
    <property type="entry name" value="GerPC"/>
    <property type="match status" value="1"/>
</dbReference>
<evidence type="ECO:0000313" key="3">
    <source>
        <dbReference type="Proteomes" id="UP001597227"/>
    </source>
</evidence>
<dbReference type="EMBL" id="JBHUEK010000020">
    <property type="protein sequence ID" value="MFD1779601.1"/>
    <property type="molecule type" value="Genomic_DNA"/>
</dbReference>
<proteinExistence type="predicted"/>
<comment type="caution">
    <text evidence="2">The sequence shown here is derived from an EMBL/GenBank/DDBJ whole genome shotgun (WGS) entry which is preliminary data.</text>
</comment>